<dbReference type="OrthoDB" id="9801496at2"/>
<reference evidence="16 17" key="1">
    <citation type="submission" date="2018-10" db="EMBL/GenBank/DDBJ databases">
        <title>Genomic Encyclopedia of Archaeal and Bacterial Type Strains, Phase II (KMG-II): from individual species to whole genera.</title>
        <authorList>
            <person name="Goeker M."/>
        </authorList>
    </citation>
    <scope>NUCLEOTIDE SEQUENCE [LARGE SCALE GENOMIC DNA]</scope>
    <source>
        <strain evidence="16 17">VM1</strain>
    </source>
</reference>
<dbReference type="GO" id="GO:0008137">
    <property type="term" value="F:NADH dehydrogenase (ubiquinone) activity"/>
    <property type="evidence" value="ECO:0007669"/>
    <property type="project" value="InterPro"/>
</dbReference>
<keyword evidence="9 13" id="KW-0472">Membrane</keyword>
<keyword evidence="8 13" id="KW-0520">NAD</keyword>
<gene>
    <name evidence="13" type="primary">nuoC</name>
    <name evidence="16" type="ORF">CLV39_1661</name>
</gene>
<dbReference type="Proteomes" id="UP000280842">
    <property type="component" value="Unassembled WGS sequence"/>
</dbReference>
<comment type="caution">
    <text evidence="16">The sequence shown here is derived from an EMBL/GenBank/DDBJ whole genome shotgun (WGS) entry which is preliminary data.</text>
</comment>
<dbReference type="InterPro" id="IPR022885">
    <property type="entry name" value="NDH1_su_D/H"/>
</dbReference>
<keyword evidence="13" id="KW-0830">Ubiquinone</keyword>
<comment type="similarity">
    <text evidence="13">In the N-terminal section; belongs to the complex I 30 kDa subunit family.</text>
</comment>
<keyword evidence="5 13" id="KW-0997">Cell inner membrane</keyword>
<dbReference type="GO" id="GO:0051287">
    <property type="term" value="F:NAD binding"/>
    <property type="evidence" value="ECO:0007669"/>
    <property type="project" value="InterPro"/>
</dbReference>
<dbReference type="GO" id="GO:0048038">
    <property type="term" value="F:quinone binding"/>
    <property type="evidence" value="ECO:0007669"/>
    <property type="project" value="UniProtKB-KW"/>
</dbReference>
<accession>A0A3M0BD71</accession>
<evidence type="ECO:0000256" key="12">
    <source>
        <dbReference type="ARBA" id="ARBA00047712"/>
    </source>
</evidence>
<evidence type="ECO:0000259" key="15">
    <source>
        <dbReference type="Pfam" id="PF00346"/>
    </source>
</evidence>
<feature type="domain" description="NADH-quinone oxidoreductase subunit D" evidence="15">
    <location>
        <begin position="317"/>
        <end position="579"/>
    </location>
</feature>
<dbReference type="Gene3D" id="1.10.645.10">
    <property type="entry name" value="Cytochrome-c3 Hydrogenase, chain B"/>
    <property type="match status" value="1"/>
</dbReference>
<dbReference type="GO" id="GO:0005886">
    <property type="term" value="C:plasma membrane"/>
    <property type="evidence" value="ECO:0007669"/>
    <property type="project" value="UniProtKB-SubCell"/>
</dbReference>
<keyword evidence="17" id="KW-1185">Reference proteome</keyword>
<evidence type="ECO:0000313" key="17">
    <source>
        <dbReference type="Proteomes" id="UP000280842"/>
    </source>
</evidence>
<dbReference type="GO" id="GO:0030964">
    <property type="term" value="C:NADH dehydrogenase complex"/>
    <property type="evidence" value="ECO:0007669"/>
    <property type="project" value="InterPro"/>
</dbReference>
<evidence type="ECO:0000256" key="3">
    <source>
        <dbReference type="ARBA" id="ARBA00022448"/>
    </source>
</evidence>
<keyword evidence="10 13" id="KW-0511">Multifunctional enzyme</keyword>
<evidence type="ECO:0000256" key="1">
    <source>
        <dbReference type="ARBA" id="ARBA00004417"/>
    </source>
</evidence>
<name>A0A3M0BD71_9AQUI</name>
<evidence type="ECO:0000256" key="10">
    <source>
        <dbReference type="ARBA" id="ARBA00023268"/>
    </source>
</evidence>
<evidence type="ECO:0000313" key="16">
    <source>
        <dbReference type="EMBL" id="RMA92505.1"/>
    </source>
</evidence>
<evidence type="ECO:0000256" key="4">
    <source>
        <dbReference type="ARBA" id="ARBA00022475"/>
    </source>
</evidence>
<evidence type="ECO:0000256" key="2">
    <source>
        <dbReference type="ARBA" id="ARBA00010019"/>
    </source>
</evidence>
<feature type="domain" description="NADH:ubiquinone oxidoreductase 30kDa subunit" evidence="14">
    <location>
        <begin position="30"/>
        <end position="152"/>
    </location>
</feature>
<dbReference type="InterPro" id="IPR029014">
    <property type="entry name" value="NiFe-Hase_large"/>
</dbReference>
<dbReference type="AlphaFoldDB" id="A0A3M0BD71"/>
<organism evidence="16 17">
    <name type="scientific">Hydrogenothermus marinus</name>
    <dbReference type="NCBI Taxonomy" id="133270"/>
    <lineage>
        <taxon>Bacteria</taxon>
        <taxon>Pseudomonadati</taxon>
        <taxon>Aquificota</taxon>
        <taxon>Aquificia</taxon>
        <taxon>Aquificales</taxon>
        <taxon>Hydrogenothermaceae</taxon>
        <taxon>Hydrogenothermus</taxon>
    </lineage>
</organism>
<feature type="region of interest" description="NADH dehydrogenase I subunit C" evidence="13">
    <location>
        <begin position="1"/>
        <end position="176"/>
    </location>
</feature>
<dbReference type="EC" id="7.1.1.-" evidence="13"/>
<evidence type="ECO:0000256" key="13">
    <source>
        <dbReference type="HAMAP-Rule" id="MF_01397"/>
    </source>
</evidence>
<dbReference type="SUPFAM" id="SSF143243">
    <property type="entry name" value="Nqo5-like"/>
    <property type="match status" value="1"/>
</dbReference>
<evidence type="ECO:0000256" key="9">
    <source>
        <dbReference type="ARBA" id="ARBA00023136"/>
    </source>
</evidence>
<feature type="region of interest" description="NADH dehydrogenase I subunit D" evidence="13">
    <location>
        <begin position="200"/>
        <end position="579"/>
    </location>
</feature>
<evidence type="ECO:0000256" key="7">
    <source>
        <dbReference type="ARBA" id="ARBA00022967"/>
    </source>
</evidence>
<keyword evidence="7 13" id="KW-1278">Translocase</keyword>
<dbReference type="EMBL" id="REFO01000017">
    <property type="protein sequence ID" value="RMA92505.1"/>
    <property type="molecule type" value="Genomic_DNA"/>
</dbReference>
<dbReference type="InterPro" id="IPR001268">
    <property type="entry name" value="NADH_UbQ_OxRdtase_30kDa_su"/>
</dbReference>
<proteinExistence type="inferred from homology"/>
<comment type="catalytic activity">
    <reaction evidence="12 13">
        <text>a quinone + NADH + 5 H(+)(in) = a quinol + NAD(+) + 4 H(+)(out)</text>
        <dbReference type="Rhea" id="RHEA:57888"/>
        <dbReference type="ChEBI" id="CHEBI:15378"/>
        <dbReference type="ChEBI" id="CHEBI:24646"/>
        <dbReference type="ChEBI" id="CHEBI:57540"/>
        <dbReference type="ChEBI" id="CHEBI:57945"/>
        <dbReference type="ChEBI" id="CHEBI:132124"/>
    </reaction>
</comment>
<evidence type="ECO:0000259" key="14">
    <source>
        <dbReference type="Pfam" id="PF00329"/>
    </source>
</evidence>
<protein>
    <recommendedName>
        <fullName evidence="13">NADH-quinone oxidoreductase subunit C/D</fullName>
        <ecNumber evidence="13">7.1.1.-</ecNumber>
    </recommendedName>
    <alternativeName>
        <fullName evidence="13">NADH dehydrogenase I subunit C/D</fullName>
    </alternativeName>
    <alternativeName>
        <fullName evidence="13">NDH-1 subunit C/D</fullName>
    </alternativeName>
    <alternativeName>
        <fullName evidence="13">NUO3/NUO4</fullName>
    </alternativeName>
</protein>
<comment type="similarity">
    <text evidence="2 13">In the C-terminal section; belongs to the complex I 49 kDa subunit family.</text>
</comment>
<evidence type="ECO:0000256" key="6">
    <source>
        <dbReference type="ARBA" id="ARBA00022719"/>
    </source>
</evidence>
<dbReference type="RefSeq" id="WP_121923753.1">
    <property type="nucleotide sequence ID" value="NZ_REFO01000017.1"/>
</dbReference>
<dbReference type="HAMAP" id="MF_01358">
    <property type="entry name" value="NDH1_NuoD"/>
    <property type="match status" value="1"/>
</dbReference>
<evidence type="ECO:0000256" key="8">
    <source>
        <dbReference type="ARBA" id="ARBA00023027"/>
    </source>
</evidence>
<keyword evidence="4 13" id="KW-1003">Cell membrane</keyword>
<evidence type="ECO:0000256" key="11">
    <source>
        <dbReference type="ARBA" id="ARBA00038617"/>
    </source>
</evidence>
<dbReference type="PANTHER" id="PTHR11993:SF10">
    <property type="entry name" value="NADH DEHYDROGENASE [UBIQUINONE] IRON-SULFUR PROTEIN 2, MITOCHONDRIAL"/>
    <property type="match status" value="1"/>
</dbReference>
<dbReference type="GO" id="GO:0050136">
    <property type="term" value="F:NADH dehydrogenase (quinone) (non-electrogenic) activity"/>
    <property type="evidence" value="ECO:0007669"/>
    <property type="project" value="UniProtKB-UniRule"/>
</dbReference>
<dbReference type="Pfam" id="PF00346">
    <property type="entry name" value="Complex1_49kDa"/>
    <property type="match status" value="1"/>
</dbReference>
<dbReference type="HAMAP" id="MF_01397">
    <property type="entry name" value="NDH1_NuoCD_2"/>
    <property type="match status" value="1"/>
</dbReference>
<sequence length="579" mass="67086">MSWITEEKANGLKEKFNFVQVNNSNGYVSVEVPKENLIEFLKFLKESPDYSFKMFIDLTIIDHGEKEDPRFQGVVILYSPEHKERIIVKSWATDESLPTLTTLWSGAKWAEREAWDMFGIKFEGHENLVRMFMWESYPYHPLRKDFPIRGYEDVELPSLNEKERGENLEGLFNYSRMHTALPTLEDLEETQKARMPEKKSQIVLNWGPLHPGTHGTIWFLFDLDGEYVRQCDIIIGQLHRGVEKIAENIGYQQFIPYTDRMDYIAAINENHAYVVAAEKLLGIHEKVPPKAKWIRTMMAELSRINSHLLWLGTYALDLGALTMFLYTFREREKIMDILEGITGARFTINYFRIGGVFADLPAGALEAIEHFLKDFEERVDDYENLLTRNRIWLKRNKDVCIITEEDVYDYGLTGAVARASGVPYDIRKIDEYDMYGEVDFDIPIGEVGDSYDRYLVRMEEMRQSAKIIRQCIDKLRNEFTPDDPYFLEPEDPKKLKLSIDGRGLKLPAGEVYASTDNPRGELGFYIFNKKAAIKPHRVRIRSGAFYNLQVFTKAIIGRPIADAITLLSTIDPVVGETDR</sequence>
<keyword evidence="6 13" id="KW-0874">Quinone</keyword>
<comment type="subcellular location">
    <subcellularLocation>
        <location evidence="1 13">Cell inner membrane</location>
        <topology evidence="1 13">Peripheral membrane protein</topology>
    </subcellularLocation>
</comment>
<comment type="subunit">
    <text evidence="11 13">NDH-1 is composed of 13 different subunits. Subunits NuoB, CD, E, F, and G constitute the peripheral sector of the complex.</text>
</comment>
<keyword evidence="13" id="KW-0963">Cytoplasm</keyword>
<dbReference type="Pfam" id="PF00329">
    <property type="entry name" value="Complex1_30kDa"/>
    <property type="match status" value="1"/>
</dbReference>
<dbReference type="NCBIfam" id="NF004739">
    <property type="entry name" value="PRK06075.1"/>
    <property type="match status" value="1"/>
</dbReference>
<comment type="function">
    <text evidence="13">NDH-1 shuttles electrons from NADH, via FMN and iron-sulfur (Fe-S) centers, to quinones in the respiratory chain. The immediate electron acceptor for the enzyme in this species is believed to be ubiquinone. Couples the redox reaction to proton translocation (for every two electrons transferred, four hydrogen ions are translocated across the cytoplasmic membrane), and thus conserves the redox energy in a proton gradient.</text>
</comment>
<dbReference type="InterPro" id="IPR037232">
    <property type="entry name" value="NADH_quin_OxRdtase_su_C/D-like"/>
</dbReference>
<dbReference type="PANTHER" id="PTHR11993">
    <property type="entry name" value="NADH-UBIQUINONE OXIDOREDUCTASE 49 KDA SUBUNIT"/>
    <property type="match status" value="1"/>
</dbReference>
<dbReference type="InterPro" id="IPR001135">
    <property type="entry name" value="NADH_Q_OxRdtase_suD"/>
</dbReference>
<dbReference type="SUPFAM" id="SSF56762">
    <property type="entry name" value="HydB/Nqo4-like"/>
    <property type="match status" value="1"/>
</dbReference>
<dbReference type="Gene3D" id="3.30.460.80">
    <property type="entry name" value="NADH:ubiquinone oxidoreductase, 30kDa subunit"/>
    <property type="match status" value="1"/>
</dbReference>
<evidence type="ECO:0000256" key="5">
    <source>
        <dbReference type="ARBA" id="ARBA00022519"/>
    </source>
</evidence>
<keyword evidence="3 13" id="KW-0813">Transport</keyword>
<dbReference type="InterPro" id="IPR026662">
    <property type="entry name" value="NDH-1_subunit_CD"/>
</dbReference>